<gene>
    <name evidence="2" type="ORF">M422DRAFT_256441</name>
</gene>
<proteinExistence type="predicted"/>
<reference evidence="2 3" key="1">
    <citation type="submission" date="2014-06" db="EMBL/GenBank/DDBJ databases">
        <title>Evolutionary Origins and Diversification of the Mycorrhizal Mutualists.</title>
        <authorList>
            <consortium name="DOE Joint Genome Institute"/>
            <consortium name="Mycorrhizal Genomics Consortium"/>
            <person name="Kohler A."/>
            <person name="Kuo A."/>
            <person name="Nagy L.G."/>
            <person name="Floudas D."/>
            <person name="Copeland A."/>
            <person name="Barry K.W."/>
            <person name="Cichocki N."/>
            <person name="Veneault-Fourrey C."/>
            <person name="LaButti K."/>
            <person name="Lindquist E.A."/>
            <person name="Lipzen A."/>
            <person name="Lundell T."/>
            <person name="Morin E."/>
            <person name="Murat C."/>
            <person name="Riley R."/>
            <person name="Ohm R."/>
            <person name="Sun H."/>
            <person name="Tunlid A."/>
            <person name="Henrissat B."/>
            <person name="Grigoriev I.V."/>
            <person name="Hibbett D.S."/>
            <person name="Martin F."/>
        </authorList>
    </citation>
    <scope>NUCLEOTIDE SEQUENCE [LARGE SCALE GENOMIC DNA]</scope>
    <source>
        <strain evidence="2 3">SS14</strain>
    </source>
</reference>
<feature type="compositionally biased region" description="Basic and acidic residues" evidence="1">
    <location>
        <begin position="210"/>
        <end position="222"/>
    </location>
</feature>
<dbReference type="HOGENOM" id="CLU_459400_0_0_1"/>
<evidence type="ECO:0000313" key="2">
    <source>
        <dbReference type="EMBL" id="KIJ40742.1"/>
    </source>
</evidence>
<dbReference type="EMBL" id="KN837142">
    <property type="protein sequence ID" value="KIJ40742.1"/>
    <property type="molecule type" value="Genomic_DNA"/>
</dbReference>
<sequence>MPFMDDILHLHSPLTSTCDSDLECPSDMELELDQGTAGVEPTASLYQHPYSSALAAGSGEDLLHDLARIKLGDDIPDDNEGEDVPHIIYDEEAPSCSLWQHTVDGHGKPNDDGSIMVYMRCPGCSKTTFFSDTFTNPERIFEKVDVEEMVDGQTASFPSKKVSVFSTPLHLPLSNDRSLPLTTSSSKSPREDMKNVKKKRHRSAASARGRQAETKEHKEKKKLDEALVKTALHTQESLGSAFGLQVKPPAKLPPLPTDVSLPAPCKTDSQWRNGRRSQAVSYGKAKRYVCGVLPRGLERKLRTSKHSHNDFLRRPHSQAKVRKLAQQVGDEEIIDYPAHGHLFVASHPSYPRQEDDPAYLLQRWDGVIPQRVNDYAWKYWCYLQKSKYAMKGTCSHRTTGNAAHVGKWMHYGKLPYVTKDSKPLDPEAQEALDRFLSIIGDYLAPPLLRMLQLHDPIVHRKMMIADHYVKKFPHIETFLKARPALDFKGLCQTIAMKQGGSQIPHIDWMDHPGIYAFVICIGPGWKGGKIIFPQLRRAVPTSPGQVVVFQARRLAHFTGEVEGDRLALTCFIDQTTLNKALKAYPDMFVLQEDN</sequence>
<keyword evidence="3" id="KW-1185">Reference proteome</keyword>
<dbReference type="AlphaFoldDB" id="A0A0C9VH49"/>
<dbReference type="Proteomes" id="UP000054279">
    <property type="component" value="Unassembled WGS sequence"/>
</dbReference>
<evidence type="ECO:0000256" key="1">
    <source>
        <dbReference type="SAM" id="MobiDB-lite"/>
    </source>
</evidence>
<feature type="compositionally biased region" description="Polar residues" evidence="1">
    <location>
        <begin position="267"/>
        <end position="278"/>
    </location>
</feature>
<protein>
    <submittedName>
        <fullName evidence="2">Uncharacterized protein</fullName>
    </submittedName>
</protein>
<feature type="compositionally biased region" description="Low complexity" evidence="1">
    <location>
        <begin position="177"/>
        <end position="187"/>
    </location>
</feature>
<dbReference type="OrthoDB" id="3249298at2759"/>
<name>A0A0C9VH49_SPHS4</name>
<accession>A0A0C9VH49</accession>
<feature type="region of interest" description="Disordered" evidence="1">
    <location>
        <begin position="254"/>
        <end position="278"/>
    </location>
</feature>
<dbReference type="Gene3D" id="3.60.130.30">
    <property type="match status" value="1"/>
</dbReference>
<organism evidence="2 3">
    <name type="scientific">Sphaerobolus stellatus (strain SS14)</name>
    <dbReference type="NCBI Taxonomy" id="990650"/>
    <lineage>
        <taxon>Eukaryota</taxon>
        <taxon>Fungi</taxon>
        <taxon>Dikarya</taxon>
        <taxon>Basidiomycota</taxon>
        <taxon>Agaricomycotina</taxon>
        <taxon>Agaricomycetes</taxon>
        <taxon>Phallomycetidae</taxon>
        <taxon>Geastrales</taxon>
        <taxon>Sphaerobolaceae</taxon>
        <taxon>Sphaerobolus</taxon>
    </lineage>
</organism>
<feature type="region of interest" description="Disordered" evidence="1">
    <location>
        <begin position="173"/>
        <end position="222"/>
    </location>
</feature>
<evidence type="ECO:0000313" key="3">
    <source>
        <dbReference type="Proteomes" id="UP000054279"/>
    </source>
</evidence>